<dbReference type="Proteomes" id="UP000054526">
    <property type="component" value="Unassembled WGS sequence"/>
</dbReference>
<dbReference type="InterPro" id="IPR011059">
    <property type="entry name" value="Metal-dep_hydrolase_composite"/>
</dbReference>
<comment type="caution">
    <text evidence="7">The sequence shown here is derived from an EMBL/GenBank/DDBJ whole genome shotgun (WGS) entry which is preliminary data.</text>
</comment>
<dbReference type="PIRSF" id="PIRSF038994">
    <property type="entry name" value="NagA"/>
    <property type="match status" value="1"/>
</dbReference>
<keyword evidence="2" id="KW-0479">Metal-binding</keyword>
<dbReference type="Gene3D" id="3.20.20.140">
    <property type="entry name" value="Metal-dependent hydrolases"/>
    <property type="match status" value="1"/>
</dbReference>
<dbReference type="EMBL" id="JXAL01000004">
    <property type="protein sequence ID" value="KIL36859.1"/>
    <property type="molecule type" value="Genomic_DNA"/>
</dbReference>
<evidence type="ECO:0000256" key="1">
    <source>
        <dbReference type="ARBA" id="ARBA00010716"/>
    </source>
</evidence>
<evidence type="ECO:0000256" key="2">
    <source>
        <dbReference type="ARBA" id="ARBA00022723"/>
    </source>
</evidence>
<evidence type="ECO:0000256" key="4">
    <source>
        <dbReference type="ARBA" id="ARBA00023277"/>
    </source>
</evidence>
<dbReference type="NCBIfam" id="TIGR00221">
    <property type="entry name" value="nagA"/>
    <property type="match status" value="1"/>
</dbReference>
<gene>
    <name evidence="7" type="ORF">SD71_05530</name>
</gene>
<reference evidence="7 8" key="1">
    <citation type="submission" date="2014-12" db="EMBL/GenBank/DDBJ databases">
        <title>Draft genome sequence of Cohnella kolymensis strain B-2846.</title>
        <authorList>
            <person name="Karlyshev A.V."/>
            <person name="Kudryashova E.B."/>
        </authorList>
    </citation>
    <scope>NUCLEOTIDE SEQUENCE [LARGE SCALE GENOMIC DNA]</scope>
    <source>
        <strain evidence="7 8">VKM B-2846</strain>
    </source>
</reference>
<dbReference type="InterPro" id="IPR003764">
    <property type="entry name" value="GlcNAc_6-P_deAcase"/>
</dbReference>
<dbReference type="PANTHER" id="PTHR11113:SF14">
    <property type="entry name" value="N-ACETYLGLUCOSAMINE-6-PHOSPHATE DEACETYLASE"/>
    <property type="match status" value="1"/>
</dbReference>
<comment type="similarity">
    <text evidence="1 5">Belongs to the metallo-dependent hydrolases superfamily. NagA family.</text>
</comment>
<keyword evidence="8" id="KW-1185">Reference proteome</keyword>
<organism evidence="7 8">
    <name type="scientific">Cohnella kolymensis</name>
    <dbReference type="NCBI Taxonomy" id="1590652"/>
    <lineage>
        <taxon>Bacteria</taxon>
        <taxon>Bacillati</taxon>
        <taxon>Bacillota</taxon>
        <taxon>Bacilli</taxon>
        <taxon>Bacillales</taxon>
        <taxon>Paenibacillaceae</taxon>
        <taxon>Cohnella</taxon>
    </lineage>
</organism>
<evidence type="ECO:0000256" key="5">
    <source>
        <dbReference type="PIRNR" id="PIRNR038994"/>
    </source>
</evidence>
<dbReference type="InterPro" id="IPR006680">
    <property type="entry name" value="Amidohydro-rel"/>
</dbReference>
<proteinExistence type="inferred from homology"/>
<dbReference type="SUPFAM" id="SSF51338">
    <property type="entry name" value="Composite domain of metallo-dependent hydrolases"/>
    <property type="match status" value="1"/>
</dbReference>
<dbReference type="PANTHER" id="PTHR11113">
    <property type="entry name" value="N-ACETYLGLUCOSAMINE-6-PHOSPHATE DEACETYLASE"/>
    <property type="match status" value="1"/>
</dbReference>
<evidence type="ECO:0000313" key="7">
    <source>
        <dbReference type="EMBL" id="KIL36859.1"/>
    </source>
</evidence>
<keyword evidence="4 5" id="KW-0119">Carbohydrate metabolism</keyword>
<dbReference type="Gene3D" id="2.30.40.10">
    <property type="entry name" value="Urease, subunit C, domain 1"/>
    <property type="match status" value="1"/>
</dbReference>
<name>A0ABR5A760_9BACL</name>
<feature type="domain" description="Amidohydrolase-related" evidence="6">
    <location>
        <begin position="58"/>
        <end position="372"/>
    </location>
</feature>
<sequence length="389" mass="41745">MKRRPLELINGVFYTGSEVIRNGRMRVDADGRIAYIGSREGSDPDNRDAPVVDLAGRTVVPGFIDVHIHGGGGWDLLRGNPEDFEGTARFHAAHGTTAFLATIGPNTEAETVRIVDNARKAQSKGIEAGAEVIGVHLEGPFLNPLRKGAMNESMFRPPDIREMDRYIEASGNTIRLITTAPELPGGEAFVRGLVDRGIRVSVGHSDASYEQMADAVRWGASHTTHHFNGMRPFHHRDPGTAGAGLMMPELTTELIADGVHVHPAAVRFLFDVKGEYKVCAVTDAIAYAGMPDGEYGHSVVTGGEVYLKGTNTLAGSSLTMLKALHLVMQYTGRPLERVLPSFTAVPARQAGVDDRKGTLEPGKDADFLILGEGLELLGTYVRGICAAGA</sequence>
<protein>
    <recommendedName>
        <fullName evidence="6">Amidohydrolase-related domain-containing protein</fullName>
    </recommendedName>
</protein>
<dbReference type="Pfam" id="PF01979">
    <property type="entry name" value="Amidohydro_1"/>
    <property type="match status" value="1"/>
</dbReference>
<accession>A0ABR5A760</accession>
<dbReference type="CDD" id="cd00854">
    <property type="entry name" value="NagA"/>
    <property type="match status" value="1"/>
</dbReference>
<evidence type="ECO:0000313" key="8">
    <source>
        <dbReference type="Proteomes" id="UP000054526"/>
    </source>
</evidence>
<evidence type="ECO:0000259" key="6">
    <source>
        <dbReference type="Pfam" id="PF01979"/>
    </source>
</evidence>
<evidence type="ECO:0000256" key="3">
    <source>
        <dbReference type="ARBA" id="ARBA00022801"/>
    </source>
</evidence>
<dbReference type="InterPro" id="IPR032466">
    <property type="entry name" value="Metal_Hydrolase"/>
</dbReference>
<dbReference type="SUPFAM" id="SSF51556">
    <property type="entry name" value="Metallo-dependent hydrolases"/>
    <property type="match status" value="1"/>
</dbReference>
<keyword evidence="3 5" id="KW-0378">Hydrolase</keyword>